<reference evidence="2" key="1">
    <citation type="journal article" date="2022" name="New Phytol.">
        <title>Evolutionary transition to the ectomycorrhizal habit in the genomes of a hyperdiverse lineage of mushroom-forming fungi.</title>
        <authorList>
            <person name="Looney B."/>
            <person name="Miyauchi S."/>
            <person name="Morin E."/>
            <person name="Drula E."/>
            <person name="Courty P.E."/>
            <person name="Kohler A."/>
            <person name="Kuo A."/>
            <person name="LaButti K."/>
            <person name="Pangilinan J."/>
            <person name="Lipzen A."/>
            <person name="Riley R."/>
            <person name="Andreopoulos W."/>
            <person name="He G."/>
            <person name="Johnson J."/>
            <person name="Nolan M."/>
            <person name="Tritt A."/>
            <person name="Barry K.W."/>
            <person name="Grigoriev I.V."/>
            <person name="Nagy L.G."/>
            <person name="Hibbett D."/>
            <person name="Henrissat B."/>
            <person name="Matheny P.B."/>
            <person name="Labbe J."/>
            <person name="Martin F.M."/>
        </authorList>
    </citation>
    <scope>NUCLEOTIDE SEQUENCE</scope>
    <source>
        <strain evidence="2">BPL690</strain>
    </source>
</reference>
<keyword evidence="3" id="KW-1185">Reference proteome</keyword>
<gene>
    <name evidence="2" type="ORF">B0F90DRAFT_1280176</name>
</gene>
<dbReference type="AlphaFoldDB" id="A0AAD4LYH6"/>
<accession>A0AAD4LYH6</accession>
<dbReference type="Pfam" id="PF17109">
    <property type="entry name" value="Goodbye"/>
    <property type="match status" value="1"/>
</dbReference>
<sequence length="140" mass="15489">MSQNQPTATSNSHFQSILDHALKAYKKQTKRDLIAHPLAVQFQSCDSPTAIIAILQNQVQEFDQSRGSDEKWNKRLSPTINVLYAFSATLGEGVGLVFSPAKVIFAGIGVLLLAAKDVSGSQEALSNLFERVRKYLRLRQ</sequence>
<comment type="caution">
    <text evidence="2">The sequence shown here is derived from an EMBL/GenBank/DDBJ whole genome shotgun (WGS) entry which is preliminary data.</text>
</comment>
<evidence type="ECO:0000313" key="3">
    <source>
        <dbReference type="Proteomes" id="UP001203297"/>
    </source>
</evidence>
<proteinExistence type="predicted"/>
<dbReference type="Proteomes" id="UP001203297">
    <property type="component" value="Unassembled WGS sequence"/>
</dbReference>
<protein>
    <recommendedName>
        <fullName evidence="1">Fungal STAND N-terminal Goodbye domain-containing protein</fullName>
    </recommendedName>
</protein>
<name>A0AAD4LYH6_9AGAM</name>
<dbReference type="InterPro" id="IPR031350">
    <property type="entry name" value="Goodbye_dom"/>
</dbReference>
<organism evidence="2 3">
    <name type="scientific">Multifurca ochricompacta</name>
    <dbReference type="NCBI Taxonomy" id="376703"/>
    <lineage>
        <taxon>Eukaryota</taxon>
        <taxon>Fungi</taxon>
        <taxon>Dikarya</taxon>
        <taxon>Basidiomycota</taxon>
        <taxon>Agaricomycotina</taxon>
        <taxon>Agaricomycetes</taxon>
        <taxon>Russulales</taxon>
        <taxon>Russulaceae</taxon>
        <taxon>Multifurca</taxon>
    </lineage>
</organism>
<dbReference type="EMBL" id="WTXG01000071">
    <property type="protein sequence ID" value="KAI0294643.1"/>
    <property type="molecule type" value="Genomic_DNA"/>
</dbReference>
<feature type="domain" description="Fungal STAND N-terminal Goodbye" evidence="1">
    <location>
        <begin position="19"/>
        <end position="136"/>
    </location>
</feature>
<evidence type="ECO:0000259" key="1">
    <source>
        <dbReference type="Pfam" id="PF17109"/>
    </source>
</evidence>
<evidence type="ECO:0000313" key="2">
    <source>
        <dbReference type="EMBL" id="KAI0294643.1"/>
    </source>
</evidence>